<dbReference type="Proteomes" id="UP001239680">
    <property type="component" value="Unassembled WGS sequence"/>
</dbReference>
<dbReference type="PANTHER" id="PTHR30055">
    <property type="entry name" value="HTH-TYPE TRANSCRIPTIONAL REGULATOR RUTR"/>
    <property type="match status" value="1"/>
</dbReference>
<dbReference type="SUPFAM" id="SSF46689">
    <property type="entry name" value="Homeodomain-like"/>
    <property type="match status" value="1"/>
</dbReference>
<feature type="DNA-binding region" description="H-T-H motif" evidence="5">
    <location>
        <begin position="37"/>
        <end position="56"/>
    </location>
</feature>
<dbReference type="PROSITE" id="PS01081">
    <property type="entry name" value="HTH_TETR_1"/>
    <property type="match status" value="1"/>
</dbReference>
<protein>
    <submittedName>
        <fullName evidence="7">TetR family transcriptional regulator C-terminal domain-containing protein</fullName>
    </submittedName>
</protein>
<dbReference type="InterPro" id="IPR009057">
    <property type="entry name" value="Homeodomain-like_sf"/>
</dbReference>
<proteinExistence type="predicted"/>
<dbReference type="InterPro" id="IPR023772">
    <property type="entry name" value="DNA-bd_HTH_TetR-type_CS"/>
</dbReference>
<keyword evidence="1" id="KW-0678">Repressor</keyword>
<dbReference type="PRINTS" id="PR00455">
    <property type="entry name" value="HTHTETR"/>
</dbReference>
<reference evidence="7 8" key="1">
    <citation type="submission" date="2023-08" db="EMBL/GenBank/DDBJ databases">
        <title>Characterization of two Paracoccaceae strains isolated from Phycosphere and proposal of Xinfangfangia lacusdiani sp. nov.</title>
        <authorList>
            <person name="Deng Y."/>
            <person name="Zhang Y.Q."/>
        </authorList>
    </citation>
    <scope>NUCLEOTIDE SEQUENCE [LARGE SCALE GENOMIC DNA]</scope>
    <source>
        <strain evidence="7 8">CPCC 101601</strain>
    </source>
</reference>
<feature type="domain" description="HTH tetR-type" evidence="6">
    <location>
        <begin position="14"/>
        <end position="74"/>
    </location>
</feature>
<evidence type="ECO:0000256" key="2">
    <source>
        <dbReference type="ARBA" id="ARBA00023015"/>
    </source>
</evidence>
<sequence>MKVDRRPYRRESEDSRREALISATQSLVAEGGPRAATVRAIADRAGVTPGLIRHYFGSKDELSRAAYRQLMDGMTDKGSEALAELGAAAPARLAVFVAAALRPPVVDGAAVGLWAGYLHMVRADPGLQAAHEAGYLRYRDTLEGLIRDLARPDITPAQTRAEAIACNAVIDGLWLEGGVLPHLFTSGELVRIGLTSVGAILGVNLLNEQSFVPELSLASLG</sequence>
<dbReference type="InterPro" id="IPR036271">
    <property type="entry name" value="Tet_transcr_reg_TetR-rel_C_sf"/>
</dbReference>
<evidence type="ECO:0000256" key="5">
    <source>
        <dbReference type="PROSITE-ProRule" id="PRU00335"/>
    </source>
</evidence>
<dbReference type="Gene3D" id="1.10.357.10">
    <property type="entry name" value="Tetracycline Repressor, domain 2"/>
    <property type="match status" value="1"/>
</dbReference>
<evidence type="ECO:0000313" key="8">
    <source>
        <dbReference type="Proteomes" id="UP001239680"/>
    </source>
</evidence>
<keyword evidence="2" id="KW-0805">Transcription regulation</keyword>
<evidence type="ECO:0000259" key="6">
    <source>
        <dbReference type="PROSITE" id="PS50977"/>
    </source>
</evidence>
<evidence type="ECO:0000313" key="7">
    <source>
        <dbReference type="EMBL" id="MDQ2066106.1"/>
    </source>
</evidence>
<dbReference type="Pfam" id="PF00440">
    <property type="entry name" value="TetR_N"/>
    <property type="match status" value="1"/>
</dbReference>
<evidence type="ECO:0000256" key="1">
    <source>
        <dbReference type="ARBA" id="ARBA00022491"/>
    </source>
</evidence>
<dbReference type="SUPFAM" id="SSF48498">
    <property type="entry name" value="Tetracyclin repressor-like, C-terminal domain"/>
    <property type="match status" value="1"/>
</dbReference>
<keyword evidence="8" id="KW-1185">Reference proteome</keyword>
<accession>A0ABU0VWH2</accession>
<evidence type="ECO:0000256" key="4">
    <source>
        <dbReference type="ARBA" id="ARBA00023163"/>
    </source>
</evidence>
<dbReference type="PANTHER" id="PTHR30055:SF228">
    <property type="entry name" value="TRANSCRIPTIONAL REGULATOR-RELATED"/>
    <property type="match status" value="1"/>
</dbReference>
<dbReference type="EMBL" id="JAVDBT010000005">
    <property type="protein sequence ID" value="MDQ2066106.1"/>
    <property type="molecule type" value="Genomic_DNA"/>
</dbReference>
<dbReference type="InterPro" id="IPR001647">
    <property type="entry name" value="HTH_TetR"/>
</dbReference>
<dbReference type="InterPro" id="IPR039538">
    <property type="entry name" value="BetI_C"/>
</dbReference>
<evidence type="ECO:0000256" key="3">
    <source>
        <dbReference type="ARBA" id="ARBA00023125"/>
    </source>
</evidence>
<comment type="caution">
    <text evidence="7">The sequence shown here is derived from an EMBL/GenBank/DDBJ whole genome shotgun (WGS) entry which is preliminary data.</text>
</comment>
<organism evidence="7 8">
    <name type="scientific">Pseudogemmobacter lacusdianii</name>
    <dbReference type="NCBI Taxonomy" id="3069608"/>
    <lineage>
        <taxon>Bacteria</taxon>
        <taxon>Pseudomonadati</taxon>
        <taxon>Pseudomonadota</taxon>
        <taxon>Alphaproteobacteria</taxon>
        <taxon>Rhodobacterales</taxon>
        <taxon>Paracoccaceae</taxon>
        <taxon>Pseudogemmobacter</taxon>
    </lineage>
</organism>
<name>A0ABU0VWH2_9RHOB</name>
<dbReference type="InterPro" id="IPR050109">
    <property type="entry name" value="HTH-type_TetR-like_transc_reg"/>
</dbReference>
<dbReference type="Pfam" id="PF13977">
    <property type="entry name" value="TetR_C_6"/>
    <property type="match status" value="1"/>
</dbReference>
<keyword evidence="3 5" id="KW-0238">DNA-binding</keyword>
<dbReference type="PROSITE" id="PS50977">
    <property type="entry name" value="HTH_TETR_2"/>
    <property type="match status" value="1"/>
</dbReference>
<dbReference type="RefSeq" id="WP_306679800.1">
    <property type="nucleotide sequence ID" value="NZ_JAVDBT010000005.1"/>
</dbReference>
<gene>
    <name evidence="7" type="ORF">Q9295_06965</name>
</gene>
<keyword evidence="4" id="KW-0804">Transcription</keyword>